<accession>A0AAN8JDW5</accession>
<proteinExistence type="predicted"/>
<sequence>MNSKTRSGGANSVSGTDEGSVENMIKSLVKKVDTLVTKDNLKSLETKFDTGIQRIATSVESLKSEVREVKDMSNELQKSLEFERNRVDKALEEISKKNAELEEKLILLEKHDRKYNILIYGCIQFLRRTIRT</sequence>
<comment type="caution">
    <text evidence="2">The sequence shown here is derived from an EMBL/GenBank/DDBJ whole genome shotgun (WGS) entry which is preliminary data.</text>
</comment>
<feature type="coiled-coil region" evidence="1">
    <location>
        <begin position="59"/>
        <end position="111"/>
    </location>
</feature>
<gene>
    <name evidence="2" type="ORF">SNE40_017439</name>
</gene>
<evidence type="ECO:0000313" key="3">
    <source>
        <dbReference type="Proteomes" id="UP001347796"/>
    </source>
</evidence>
<keyword evidence="1" id="KW-0175">Coiled coil</keyword>
<evidence type="ECO:0000313" key="2">
    <source>
        <dbReference type="EMBL" id="KAK6174099.1"/>
    </source>
</evidence>
<organism evidence="2 3">
    <name type="scientific">Patella caerulea</name>
    <name type="common">Rayed Mediterranean limpet</name>
    <dbReference type="NCBI Taxonomy" id="87958"/>
    <lineage>
        <taxon>Eukaryota</taxon>
        <taxon>Metazoa</taxon>
        <taxon>Spiralia</taxon>
        <taxon>Lophotrochozoa</taxon>
        <taxon>Mollusca</taxon>
        <taxon>Gastropoda</taxon>
        <taxon>Patellogastropoda</taxon>
        <taxon>Patelloidea</taxon>
        <taxon>Patellidae</taxon>
        <taxon>Patella</taxon>
    </lineage>
</organism>
<keyword evidence="3" id="KW-1185">Reference proteome</keyword>
<reference evidence="2 3" key="1">
    <citation type="submission" date="2024-01" db="EMBL/GenBank/DDBJ databases">
        <title>The genome of the rayed Mediterranean limpet Patella caerulea (Linnaeus, 1758).</title>
        <authorList>
            <person name="Anh-Thu Weber A."/>
            <person name="Halstead-Nussloch G."/>
        </authorList>
    </citation>
    <scope>NUCLEOTIDE SEQUENCE [LARGE SCALE GENOMIC DNA]</scope>
    <source>
        <strain evidence="2">AATW-2023a</strain>
        <tissue evidence="2">Whole specimen</tissue>
    </source>
</reference>
<evidence type="ECO:0000256" key="1">
    <source>
        <dbReference type="SAM" id="Coils"/>
    </source>
</evidence>
<dbReference type="EMBL" id="JAZGQO010000011">
    <property type="protein sequence ID" value="KAK6174099.1"/>
    <property type="molecule type" value="Genomic_DNA"/>
</dbReference>
<protein>
    <submittedName>
        <fullName evidence="2">Uncharacterized protein</fullName>
    </submittedName>
</protein>
<dbReference type="AlphaFoldDB" id="A0AAN8JDW5"/>
<dbReference type="Proteomes" id="UP001347796">
    <property type="component" value="Unassembled WGS sequence"/>
</dbReference>
<name>A0AAN8JDW5_PATCE</name>